<gene>
    <name evidence="1" type="ORF">CRG98_035923</name>
</gene>
<feature type="non-terminal residue" evidence="1">
    <location>
        <position position="102"/>
    </location>
</feature>
<name>A0A2I0II68_PUNGR</name>
<dbReference type="EMBL" id="PGOL01003001">
    <property type="protein sequence ID" value="PKI43688.1"/>
    <property type="molecule type" value="Genomic_DNA"/>
</dbReference>
<dbReference type="AlphaFoldDB" id="A0A2I0II68"/>
<sequence>MWPRKKAKHLSVLDIHHPMLMLSARHVFNVVTGKIMAANDISRNFFKRIRIPDSRVTIGSSFGCRYSSAYLIGGGHRWLVIRHKMASSEGKITTVGFQVFEW</sequence>
<proteinExistence type="predicted"/>
<dbReference type="Proteomes" id="UP000233551">
    <property type="component" value="Unassembled WGS sequence"/>
</dbReference>
<accession>A0A2I0II68</accession>
<organism evidence="1 2">
    <name type="scientific">Punica granatum</name>
    <name type="common">Pomegranate</name>
    <dbReference type="NCBI Taxonomy" id="22663"/>
    <lineage>
        <taxon>Eukaryota</taxon>
        <taxon>Viridiplantae</taxon>
        <taxon>Streptophyta</taxon>
        <taxon>Embryophyta</taxon>
        <taxon>Tracheophyta</taxon>
        <taxon>Spermatophyta</taxon>
        <taxon>Magnoliopsida</taxon>
        <taxon>eudicotyledons</taxon>
        <taxon>Gunneridae</taxon>
        <taxon>Pentapetalae</taxon>
        <taxon>rosids</taxon>
        <taxon>malvids</taxon>
        <taxon>Myrtales</taxon>
        <taxon>Lythraceae</taxon>
        <taxon>Punica</taxon>
    </lineage>
</organism>
<reference evidence="1 2" key="1">
    <citation type="submission" date="2017-11" db="EMBL/GenBank/DDBJ databases">
        <title>De-novo sequencing of pomegranate (Punica granatum L.) genome.</title>
        <authorList>
            <person name="Akparov Z."/>
            <person name="Amiraslanov A."/>
            <person name="Hajiyeva S."/>
            <person name="Abbasov M."/>
            <person name="Kaur K."/>
            <person name="Hamwieh A."/>
            <person name="Solovyev V."/>
            <person name="Salamov A."/>
            <person name="Braich B."/>
            <person name="Kosarev P."/>
            <person name="Mahmoud A."/>
            <person name="Hajiyev E."/>
            <person name="Babayeva S."/>
            <person name="Izzatullayeva V."/>
            <person name="Mammadov A."/>
            <person name="Mammadov A."/>
            <person name="Sharifova S."/>
            <person name="Ojaghi J."/>
            <person name="Eynullazada K."/>
            <person name="Bayramov B."/>
            <person name="Abdulazimova A."/>
            <person name="Shahmuradov I."/>
        </authorList>
    </citation>
    <scope>NUCLEOTIDE SEQUENCE [LARGE SCALE GENOMIC DNA]</scope>
    <source>
        <strain evidence="2">cv. AG2017</strain>
        <tissue evidence="1">Leaf</tissue>
    </source>
</reference>
<evidence type="ECO:0000313" key="2">
    <source>
        <dbReference type="Proteomes" id="UP000233551"/>
    </source>
</evidence>
<protein>
    <submittedName>
        <fullName evidence="1">Uncharacterized protein</fullName>
    </submittedName>
</protein>
<evidence type="ECO:0000313" key="1">
    <source>
        <dbReference type="EMBL" id="PKI43688.1"/>
    </source>
</evidence>
<comment type="caution">
    <text evidence="1">The sequence shown here is derived from an EMBL/GenBank/DDBJ whole genome shotgun (WGS) entry which is preliminary data.</text>
</comment>
<keyword evidence="2" id="KW-1185">Reference proteome</keyword>